<proteinExistence type="predicted"/>
<reference evidence="1" key="1">
    <citation type="submission" date="2016-04" db="EMBL/GenBank/DDBJ databases">
        <authorList>
            <person name="Evans L.H."/>
            <person name="Alamgir A."/>
            <person name="Owens N."/>
            <person name="Weber N.D."/>
            <person name="Virtaneva K."/>
            <person name="Barbian K."/>
            <person name="Babar A."/>
            <person name="Rosenke K."/>
        </authorList>
    </citation>
    <scope>NUCLEOTIDE SEQUENCE</scope>
    <source>
        <strain evidence="1">86-2</strain>
    </source>
</reference>
<dbReference type="EMBL" id="FLUL01000001">
    <property type="protein sequence ID" value="SBV90741.1"/>
    <property type="molecule type" value="Genomic_DNA"/>
</dbReference>
<gene>
    <name evidence="1" type="ORF">KL86DYS2_10058</name>
</gene>
<organism evidence="1">
    <name type="scientific">uncultured Dysgonomonas sp</name>
    <dbReference type="NCBI Taxonomy" id="206096"/>
    <lineage>
        <taxon>Bacteria</taxon>
        <taxon>Pseudomonadati</taxon>
        <taxon>Bacteroidota</taxon>
        <taxon>Bacteroidia</taxon>
        <taxon>Bacteroidales</taxon>
        <taxon>Dysgonomonadaceae</taxon>
        <taxon>Dysgonomonas</taxon>
        <taxon>environmental samples</taxon>
    </lineage>
</organism>
<dbReference type="AlphaFoldDB" id="A0A212IU66"/>
<sequence>MFAQSILGIPYTQTYYYIEMSGISDLNTQTINFYIYDNKQFT</sequence>
<accession>A0A212IU66</accession>
<name>A0A212IU66_9BACT</name>
<protein>
    <submittedName>
        <fullName evidence="1">Uncharacterized protein</fullName>
    </submittedName>
</protein>
<evidence type="ECO:0000313" key="1">
    <source>
        <dbReference type="EMBL" id="SBV90741.1"/>
    </source>
</evidence>